<accession>A0ACB8XIA3</accession>
<sequence>MEYKHFSHEHNLSMYQVQPGQQFRCSGCDKFCDRTIYACWQCKFYLHEHCGNATRYIRHPFHAPHHLILCPYPTYPSNCFLCNACGTTGTRFSYCCALCEVDLHVNCAFLPPKVSHKAHPHELILNLSNQTSDHNSVNQMCKICRKSLDSKHWSYECAICVNYGVHTLCATSEMKMGLYQMDDGECSAPKAQQGAPMAQQAPSEGQVQQVELTPEEALALLHIMGLSNANVNAASYV</sequence>
<dbReference type="Proteomes" id="UP001055879">
    <property type="component" value="Linkage Group LG17"/>
</dbReference>
<reference evidence="1 2" key="2">
    <citation type="journal article" date="2022" name="Mol. Ecol. Resour.">
        <title>The genomes of chicory, endive, great burdock and yacon provide insights into Asteraceae paleo-polyploidization history and plant inulin production.</title>
        <authorList>
            <person name="Fan W."/>
            <person name="Wang S."/>
            <person name="Wang H."/>
            <person name="Wang A."/>
            <person name="Jiang F."/>
            <person name="Liu H."/>
            <person name="Zhao H."/>
            <person name="Xu D."/>
            <person name="Zhang Y."/>
        </authorList>
    </citation>
    <scope>NUCLEOTIDE SEQUENCE [LARGE SCALE GENOMIC DNA]</scope>
    <source>
        <strain evidence="2">cv. Niubang</strain>
    </source>
</reference>
<organism evidence="1 2">
    <name type="scientific">Arctium lappa</name>
    <name type="common">Greater burdock</name>
    <name type="synonym">Lappa major</name>
    <dbReference type="NCBI Taxonomy" id="4217"/>
    <lineage>
        <taxon>Eukaryota</taxon>
        <taxon>Viridiplantae</taxon>
        <taxon>Streptophyta</taxon>
        <taxon>Embryophyta</taxon>
        <taxon>Tracheophyta</taxon>
        <taxon>Spermatophyta</taxon>
        <taxon>Magnoliopsida</taxon>
        <taxon>eudicotyledons</taxon>
        <taxon>Gunneridae</taxon>
        <taxon>Pentapetalae</taxon>
        <taxon>asterids</taxon>
        <taxon>campanulids</taxon>
        <taxon>Asterales</taxon>
        <taxon>Asteraceae</taxon>
        <taxon>Carduoideae</taxon>
        <taxon>Cardueae</taxon>
        <taxon>Arctiinae</taxon>
        <taxon>Arctium</taxon>
    </lineage>
</organism>
<gene>
    <name evidence="1" type="ORF">L6452_42273</name>
</gene>
<reference evidence="2" key="1">
    <citation type="journal article" date="2022" name="Mol. Ecol. Resour.">
        <title>The genomes of chicory, endive, great burdock and yacon provide insights into Asteraceae palaeo-polyploidization history and plant inulin production.</title>
        <authorList>
            <person name="Fan W."/>
            <person name="Wang S."/>
            <person name="Wang H."/>
            <person name="Wang A."/>
            <person name="Jiang F."/>
            <person name="Liu H."/>
            <person name="Zhao H."/>
            <person name="Xu D."/>
            <person name="Zhang Y."/>
        </authorList>
    </citation>
    <scope>NUCLEOTIDE SEQUENCE [LARGE SCALE GENOMIC DNA]</scope>
    <source>
        <strain evidence="2">cv. Niubang</strain>
    </source>
</reference>
<proteinExistence type="predicted"/>
<dbReference type="EMBL" id="CM042063">
    <property type="protein sequence ID" value="KAI3667224.1"/>
    <property type="molecule type" value="Genomic_DNA"/>
</dbReference>
<evidence type="ECO:0000313" key="1">
    <source>
        <dbReference type="EMBL" id="KAI3667224.1"/>
    </source>
</evidence>
<evidence type="ECO:0000313" key="2">
    <source>
        <dbReference type="Proteomes" id="UP001055879"/>
    </source>
</evidence>
<keyword evidence="2" id="KW-1185">Reference proteome</keyword>
<name>A0ACB8XIA3_ARCLA</name>
<comment type="caution">
    <text evidence="1">The sequence shown here is derived from an EMBL/GenBank/DDBJ whole genome shotgun (WGS) entry which is preliminary data.</text>
</comment>
<protein>
    <submittedName>
        <fullName evidence="1">Uncharacterized protein</fullName>
    </submittedName>
</protein>